<dbReference type="Gene3D" id="1.20.5.2050">
    <property type="match status" value="1"/>
</dbReference>
<protein>
    <submittedName>
        <fullName evidence="1">AP2 domain-containing protein</fullName>
    </submittedName>
</protein>
<evidence type="ECO:0000313" key="1">
    <source>
        <dbReference type="EMBL" id="MBC1331054.1"/>
    </source>
</evidence>
<reference evidence="1 2" key="1">
    <citation type="submission" date="2020-03" db="EMBL/GenBank/DDBJ databases">
        <title>Soil Listeria distribution.</title>
        <authorList>
            <person name="Liao J."/>
            <person name="Wiedmann M."/>
        </authorList>
    </citation>
    <scope>NUCLEOTIDE SEQUENCE [LARGE SCALE GENOMIC DNA]</scope>
    <source>
        <strain evidence="1 2">FSL L7-1833</strain>
    </source>
</reference>
<dbReference type="RefSeq" id="WP_185372870.1">
    <property type="nucleotide sequence ID" value="NZ_JAARNB010000001.1"/>
</dbReference>
<sequence>MNNHVYDLTGQKFGRLTVVSFIRSQNGNALWKCKCECGNEHEVLAQGLKRGNVKSCGCLQIENGKKYAHNLRSKEIQKKAHERRREVDFVDGTFKSALTRNISTRNTSGVKGVSWDSRRKKWQVSITLKRKNHFLGRYSNKEDAIKARLDAEEKYFKPILENDK</sequence>
<organism evidence="1 2">
    <name type="scientific">Listeria booriae</name>
    <dbReference type="NCBI Taxonomy" id="1552123"/>
    <lineage>
        <taxon>Bacteria</taxon>
        <taxon>Bacillati</taxon>
        <taxon>Bacillota</taxon>
        <taxon>Bacilli</taxon>
        <taxon>Bacillales</taxon>
        <taxon>Listeriaceae</taxon>
        <taxon>Listeria</taxon>
    </lineage>
</organism>
<dbReference type="GO" id="GO:0003677">
    <property type="term" value="F:DNA binding"/>
    <property type="evidence" value="ECO:0007669"/>
    <property type="project" value="InterPro"/>
</dbReference>
<dbReference type="AlphaFoldDB" id="A0A7X0TKV9"/>
<evidence type="ECO:0000313" key="2">
    <source>
        <dbReference type="Proteomes" id="UP000532866"/>
    </source>
</evidence>
<proteinExistence type="predicted"/>
<accession>A0A7X0TKV9</accession>
<name>A0A7X0TKV9_9LIST</name>
<dbReference type="EMBL" id="JAAROL010000001">
    <property type="protein sequence ID" value="MBC1331054.1"/>
    <property type="molecule type" value="Genomic_DNA"/>
</dbReference>
<dbReference type="Proteomes" id="UP000532866">
    <property type="component" value="Unassembled WGS sequence"/>
</dbReference>
<dbReference type="SUPFAM" id="SSF54171">
    <property type="entry name" value="DNA-binding domain"/>
    <property type="match status" value="1"/>
</dbReference>
<dbReference type="InterPro" id="IPR016177">
    <property type="entry name" value="DNA-bd_dom_sf"/>
</dbReference>
<gene>
    <name evidence="1" type="ORF">HB759_03735</name>
</gene>
<comment type="caution">
    <text evidence="1">The sequence shown here is derived from an EMBL/GenBank/DDBJ whole genome shotgun (WGS) entry which is preliminary data.</text>
</comment>